<comment type="caution">
    <text evidence="1">The sequence shown here is derived from an EMBL/GenBank/DDBJ whole genome shotgun (WGS) entry which is preliminary data.</text>
</comment>
<keyword evidence="2" id="KW-1185">Reference proteome</keyword>
<accession>A0A2S4VWF1</accession>
<evidence type="ECO:0000313" key="2">
    <source>
        <dbReference type="Proteomes" id="UP000239156"/>
    </source>
</evidence>
<proteinExistence type="predicted"/>
<dbReference type="AlphaFoldDB" id="A0A2S4VWF1"/>
<organism evidence="1 2">
    <name type="scientific">Puccinia striiformis</name>
    <dbReference type="NCBI Taxonomy" id="27350"/>
    <lineage>
        <taxon>Eukaryota</taxon>
        <taxon>Fungi</taxon>
        <taxon>Dikarya</taxon>
        <taxon>Basidiomycota</taxon>
        <taxon>Pucciniomycotina</taxon>
        <taxon>Pucciniomycetes</taxon>
        <taxon>Pucciniales</taxon>
        <taxon>Pucciniaceae</taxon>
        <taxon>Puccinia</taxon>
    </lineage>
</organism>
<dbReference type="EMBL" id="PKSL01000022">
    <property type="protein sequence ID" value="POW13852.1"/>
    <property type="molecule type" value="Genomic_DNA"/>
</dbReference>
<reference evidence="1" key="1">
    <citation type="submission" date="2017-12" db="EMBL/GenBank/DDBJ databases">
        <title>Gene loss provides genomic basis for host adaptation in cereal stripe rust fungi.</title>
        <authorList>
            <person name="Xia C."/>
        </authorList>
    </citation>
    <scope>NUCLEOTIDE SEQUENCE [LARGE SCALE GENOMIC DNA]</scope>
    <source>
        <strain evidence="1">93-210</strain>
    </source>
</reference>
<dbReference type="VEuPathDB" id="FungiDB:PSHT_05474"/>
<evidence type="ECO:0000313" key="1">
    <source>
        <dbReference type="EMBL" id="POW13852.1"/>
    </source>
</evidence>
<dbReference type="VEuPathDB" id="FungiDB:PSTT_03419"/>
<protein>
    <submittedName>
        <fullName evidence="1">Uncharacterized protein</fullName>
    </submittedName>
</protein>
<sequence>MLQAHLDSQTNAFHRDYLPAGYPHDTQAQVSVVRFMRLLLKHERGLLRNLLLTNFREFNQRVISGPVPRLGDLVVAIDCAMGSHNQLCPVTNIQAACDGTTRIRIAFLRLAVVDYLVNRDAADPMAVWATIDYHLEHVRNQSEVFATLVIEKDRSLFQNRHIDDIPNAELRVPDDVEVHRKMARVARAP</sequence>
<name>A0A2S4VWF1_9BASI</name>
<gene>
    <name evidence="1" type="ORF">PSTT_03419</name>
</gene>
<dbReference type="Proteomes" id="UP000239156">
    <property type="component" value="Unassembled WGS sequence"/>
</dbReference>